<sequence>MGKWMIGVDLGGTRIKAALFDQAFEPVQELIHPTEAAYGPEHVLGRIFHAINELLTLAGGLPGDMLCIGLGIPGLLDRERGVSIFSPNLPGWEQIEVVRAIRTRFDVPVFIDNDVRMNMYGEWRFGAGQGYRNLLLVTVGTGLGSGIVSDGSVLYGTTSSAGEIGHMNMYREGRPCRCGSSGCLGRYVSAVGMVNTLIERMKEGGTSVIQQWVRGDVSQIEAQMLSLAYDEGDALAIEVMHDTGTLLGVGLANVINLLNPQRIIIGGGVSSAGDRLLNSVRESVNKRSLKLSGEACDIVQARLGSRAGTIGAAAYAYDQVRKLRQ</sequence>
<evidence type="ECO:0000313" key="3">
    <source>
        <dbReference type="Proteomes" id="UP001589776"/>
    </source>
</evidence>
<comment type="similarity">
    <text evidence="1">Belongs to the ROK (NagC/XylR) family.</text>
</comment>
<dbReference type="InterPro" id="IPR049874">
    <property type="entry name" value="ROK_cs"/>
</dbReference>
<dbReference type="PANTHER" id="PTHR18964">
    <property type="entry name" value="ROK (REPRESSOR, ORF, KINASE) FAMILY"/>
    <property type="match status" value="1"/>
</dbReference>
<dbReference type="EMBL" id="JBHLWN010000076">
    <property type="protein sequence ID" value="MFC0214571.1"/>
    <property type="molecule type" value="Genomic_DNA"/>
</dbReference>
<proteinExistence type="inferred from homology"/>
<dbReference type="PROSITE" id="PS01125">
    <property type="entry name" value="ROK"/>
    <property type="match status" value="1"/>
</dbReference>
<dbReference type="SUPFAM" id="SSF53067">
    <property type="entry name" value="Actin-like ATPase domain"/>
    <property type="match status" value="1"/>
</dbReference>
<dbReference type="CDD" id="cd23763">
    <property type="entry name" value="ASKHA_ATPase_ROK"/>
    <property type="match status" value="1"/>
</dbReference>
<dbReference type="Gene3D" id="3.30.420.40">
    <property type="match status" value="2"/>
</dbReference>
<comment type="caution">
    <text evidence="2">The sequence shown here is derived from an EMBL/GenBank/DDBJ whole genome shotgun (WGS) entry which is preliminary data.</text>
</comment>
<dbReference type="Pfam" id="PF00480">
    <property type="entry name" value="ROK"/>
    <property type="match status" value="1"/>
</dbReference>
<evidence type="ECO:0000256" key="1">
    <source>
        <dbReference type="ARBA" id="ARBA00006479"/>
    </source>
</evidence>
<name>A0ABV6DPJ2_9BACL</name>
<organism evidence="2 3">
    <name type="scientific">Paenibacillus chartarius</name>
    <dbReference type="NCBI Taxonomy" id="747481"/>
    <lineage>
        <taxon>Bacteria</taxon>
        <taxon>Bacillati</taxon>
        <taxon>Bacillota</taxon>
        <taxon>Bacilli</taxon>
        <taxon>Bacillales</taxon>
        <taxon>Paenibacillaceae</taxon>
        <taxon>Paenibacillus</taxon>
    </lineage>
</organism>
<dbReference type="RefSeq" id="WP_377471961.1">
    <property type="nucleotide sequence ID" value="NZ_JBHLWN010000076.1"/>
</dbReference>
<keyword evidence="3" id="KW-1185">Reference proteome</keyword>
<reference evidence="2 3" key="1">
    <citation type="submission" date="2024-09" db="EMBL/GenBank/DDBJ databases">
        <authorList>
            <person name="Sun Q."/>
            <person name="Mori K."/>
        </authorList>
    </citation>
    <scope>NUCLEOTIDE SEQUENCE [LARGE SCALE GENOMIC DNA]</scope>
    <source>
        <strain evidence="2 3">CCM 7759</strain>
    </source>
</reference>
<accession>A0ABV6DPJ2</accession>
<gene>
    <name evidence="2" type="ORF">ACFFK0_19290</name>
</gene>
<protein>
    <submittedName>
        <fullName evidence="2">ROK family protein</fullName>
    </submittedName>
</protein>
<dbReference type="Proteomes" id="UP001589776">
    <property type="component" value="Unassembled WGS sequence"/>
</dbReference>
<dbReference type="InterPro" id="IPR000600">
    <property type="entry name" value="ROK"/>
</dbReference>
<dbReference type="InterPro" id="IPR043129">
    <property type="entry name" value="ATPase_NBD"/>
</dbReference>
<dbReference type="PANTHER" id="PTHR18964:SF149">
    <property type="entry name" value="BIFUNCTIONAL UDP-N-ACETYLGLUCOSAMINE 2-EPIMERASE_N-ACETYLMANNOSAMINE KINASE"/>
    <property type="match status" value="1"/>
</dbReference>
<evidence type="ECO:0000313" key="2">
    <source>
        <dbReference type="EMBL" id="MFC0214571.1"/>
    </source>
</evidence>